<dbReference type="EMBL" id="JARBJD010000093">
    <property type="protein sequence ID" value="KAK2953300.1"/>
    <property type="molecule type" value="Genomic_DNA"/>
</dbReference>
<protein>
    <recommendedName>
        <fullName evidence="1">Ubiquitin-like domain-containing protein</fullName>
    </recommendedName>
</protein>
<accession>A0ABQ9XP64</accession>
<evidence type="ECO:0000313" key="3">
    <source>
        <dbReference type="Proteomes" id="UP001281761"/>
    </source>
</evidence>
<feature type="domain" description="Ubiquitin-like" evidence="1">
    <location>
        <begin position="8"/>
        <end position="79"/>
    </location>
</feature>
<dbReference type="Proteomes" id="UP001281761">
    <property type="component" value="Unassembled WGS sequence"/>
</dbReference>
<evidence type="ECO:0000313" key="2">
    <source>
        <dbReference type="EMBL" id="KAK2953300.1"/>
    </source>
</evidence>
<comment type="caution">
    <text evidence="2">The sequence shown here is derived from an EMBL/GenBank/DDBJ whole genome shotgun (WGS) entry which is preliminary data.</text>
</comment>
<dbReference type="InterPro" id="IPR029071">
    <property type="entry name" value="Ubiquitin-like_domsf"/>
</dbReference>
<evidence type="ECO:0000259" key="1">
    <source>
        <dbReference type="PROSITE" id="PS50053"/>
    </source>
</evidence>
<dbReference type="Gene3D" id="3.10.20.90">
    <property type="entry name" value="Phosphatidylinositol 3-kinase Catalytic Subunit, Chain A, domain 1"/>
    <property type="match status" value="2"/>
</dbReference>
<feature type="domain" description="Ubiquitin-like" evidence="1">
    <location>
        <begin position="89"/>
        <end position="165"/>
    </location>
</feature>
<proteinExistence type="predicted"/>
<dbReference type="SUPFAM" id="SSF54236">
    <property type="entry name" value="Ubiquitin-like"/>
    <property type="match status" value="2"/>
</dbReference>
<gene>
    <name evidence="2" type="ORF">BLNAU_11763</name>
</gene>
<keyword evidence="3" id="KW-1185">Reference proteome</keyword>
<dbReference type="Pfam" id="PF00240">
    <property type="entry name" value="ubiquitin"/>
    <property type="match status" value="2"/>
</dbReference>
<organism evidence="2 3">
    <name type="scientific">Blattamonas nauphoetae</name>
    <dbReference type="NCBI Taxonomy" id="2049346"/>
    <lineage>
        <taxon>Eukaryota</taxon>
        <taxon>Metamonada</taxon>
        <taxon>Preaxostyla</taxon>
        <taxon>Oxymonadida</taxon>
        <taxon>Blattamonas</taxon>
    </lineage>
</organism>
<sequence>MSQASTPLSLKIKSATTQDVFDINCALGNTVLQLKQQLIPRMNVPAQRISIMHEAEELSNDRTLMTIDFKGNFVLILFLADEEETGNTIDITLRNQENVSKTYKINPQKTIGDLKELIANRENVRSDAIRLTAFGKPLDTMNAIISSCGIVNGTEIIFIANIRGGLPY</sequence>
<reference evidence="2 3" key="1">
    <citation type="journal article" date="2022" name="bioRxiv">
        <title>Genomics of Preaxostyla Flagellates Illuminates Evolutionary Transitions and the Path Towards Mitochondrial Loss.</title>
        <authorList>
            <person name="Novak L.V.F."/>
            <person name="Treitli S.C."/>
            <person name="Pyrih J."/>
            <person name="Halakuc P."/>
            <person name="Pipaliya S.V."/>
            <person name="Vacek V."/>
            <person name="Brzon O."/>
            <person name="Soukal P."/>
            <person name="Eme L."/>
            <person name="Dacks J.B."/>
            <person name="Karnkowska A."/>
            <person name="Elias M."/>
            <person name="Hampl V."/>
        </authorList>
    </citation>
    <scope>NUCLEOTIDE SEQUENCE [LARGE SCALE GENOMIC DNA]</scope>
    <source>
        <strain evidence="2">NAU3</strain>
        <tissue evidence="2">Gut</tissue>
    </source>
</reference>
<name>A0ABQ9XP64_9EUKA</name>
<dbReference type="PROSITE" id="PS50053">
    <property type="entry name" value="UBIQUITIN_2"/>
    <property type="match status" value="2"/>
</dbReference>
<dbReference type="InterPro" id="IPR000626">
    <property type="entry name" value="Ubiquitin-like_dom"/>
</dbReference>
<dbReference type="SMART" id="SM00213">
    <property type="entry name" value="UBQ"/>
    <property type="match status" value="2"/>
</dbReference>